<protein>
    <submittedName>
        <fullName evidence="1">Uncharacterized protein</fullName>
    </submittedName>
</protein>
<reference evidence="1 2" key="1">
    <citation type="submission" date="2016-07" db="EMBL/GenBank/DDBJ databases">
        <title>Complete genome sequence of the Lentzea guizhouensis DHS C013.</title>
        <authorList>
            <person name="Cao C."/>
        </authorList>
    </citation>
    <scope>NUCLEOTIDE SEQUENCE [LARGE SCALE GENOMIC DNA]</scope>
    <source>
        <strain evidence="1 2">DHS C013</strain>
    </source>
</reference>
<name>A0A1B2HSP2_9PSEU</name>
<sequence length="69" mass="7197">MGMIATCPACHWPCTRAVSCHGPVAYLRCVCGLFLVVEGGLVTATAGTSAFARTQQETGDQVPSVREPS</sequence>
<evidence type="ECO:0000313" key="1">
    <source>
        <dbReference type="EMBL" id="ANZ40744.1"/>
    </source>
</evidence>
<dbReference type="Proteomes" id="UP000093053">
    <property type="component" value="Chromosome"/>
</dbReference>
<dbReference type="KEGG" id="led:BBK82_36880"/>
<keyword evidence="2" id="KW-1185">Reference proteome</keyword>
<organism evidence="1 2">
    <name type="scientific">Lentzea guizhouensis</name>
    <dbReference type="NCBI Taxonomy" id="1586287"/>
    <lineage>
        <taxon>Bacteria</taxon>
        <taxon>Bacillati</taxon>
        <taxon>Actinomycetota</taxon>
        <taxon>Actinomycetes</taxon>
        <taxon>Pseudonocardiales</taxon>
        <taxon>Pseudonocardiaceae</taxon>
        <taxon>Lentzea</taxon>
    </lineage>
</organism>
<dbReference type="STRING" id="1586287.BBK82_36880"/>
<dbReference type="EMBL" id="CP016793">
    <property type="protein sequence ID" value="ANZ40744.1"/>
    <property type="molecule type" value="Genomic_DNA"/>
</dbReference>
<dbReference type="AlphaFoldDB" id="A0A1B2HSP2"/>
<gene>
    <name evidence="1" type="ORF">BBK82_36880</name>
</gene>
<proteinExistence type="predicted"/>
<accession>A0A1B2HSP2</accession>
<evidence type="ECO:0000313" key="2">
    <source>
        <dbReference type="Proteomes" id="UP000093053"/>
    </source>
</evidence>